<evidence type="ECO:0000256" key="1">
    <source>
        <dbReference type="SAM" id="Phobius"/>
    </source>
</evidence>
<keyword evidence="1" id="KW-0812">Transmembrane</keyword>
<reference evidence="3 4" key="4">
    <citation type="journal article" date="2011" name="BMC Genomics">
        <title>RNA-Seq improves annotation of protein-coding genes in the cucumber genome.</title>
        <authorList>
            <person name="Li Z."/>
            <person name="Zhang Z."/>
            <person name="Yan P."/>
            <person name="Huang S."/>
            <person name="Fei Z."/>
            <person name="Lin K."/>
        </authorList>
    </citation>
    <scope>NUCLEOTIDE SEQUENCE [LARGE SCALE GENOMIC DNA]</scope>
    <source>
        <strain evidence="4">cv. 9930</strain>
    </source>
</reference>
<dbReference type="Gramene" id="KGN51702">
    <property type="protein sequence ID" value="KGN51702"/>
    <property type="gene ID" value="Csa_5G590190"/>
</dbReference>
<protein>
    <submittedName>
        <fullName evidence="3">Uncharacterized protein</fullName>
    </submittedName>
</protein>
<feature type="signal peptide" evidence="2">
    <location>
        <begin position="1"/>
        <end position="18"/>
    </location>
</feature>
<dbReference type="EMBL" id="CM002926">
    <property type="protein sequence ID" value="KGN51702.1"/>
    <property type="molecule type" value="Genomic_DNA"/>
</dbReference>
<organism evidence="3 4">
    <name type="scientific">Cucumis sativus</name>
    <name type="common">Cucumber</name>
    <dbReference type="NCBI Taxonomy" id="3659"/>
    <lineage>
        <taxon>Eukaryota</taxon>
        <taxon>Viridiplantae</taxon>
        <taxon>Streptophyta</taxon>
        <taxon>Embryophyta</taxon>
        <taxon>Tracheophyta</taxon>
        <taxon>Spermatophyta</taxon>
        <taxon>Magnoliopsida</taxon>
        <taxon>eudicotyledons</taxon>
        <taxon>Gunneridae</taxon>
        <taxon>Pentapetalae</taxon>
        <taxon>rosids</taxon>
        <taxon>fabids</taxon>
        <taxon>Cucurbitales</taxon>
        <taxon>Cucurbitaceae</taxon>
        <taxon>Benincaseae</taxon>
        <taxon>Cucumis</taxon>
    </lineage>
</organism>
<reference evidence="3 4" key="3">
    <citation type="journal article" date="2010" name="BMC Genomics">
        <title>Transcriptome sequencing and comparative analysis of cucumber flowers with different sex types.</title>
        <authorList>
            <person name="Guo S."/>
            <person name="Zheng Y."/>
            <person name="Joung J.G."/>
            <person name="Liu S."/>
            <person name="Zhang Z."/>
            <person name="Crasta O.R."/>
            <person name="Sobral B.W."/>
            <person name="Xu Y."/>
            <person name="Huang S."/>
            <person name="Fei Z."/>
        </authorList>
    </citation>
    <scope>NUCLEOTIDE SEQUENCE [LARGE SCALE GENOMIC DNA]</scope>
    <source>
        <strain evidence="4">cv. 9930</strain>
    </source>
</reference>
<feature type="transmembrane region" description="Helical" evidence="1">
    <location>
        <begin position="68"/>
        <end position="91"/>
    </location>
</feature>
<proteinExistence type="predicted"/>
<evidence type="ECO:0000313" key="3">
    <source>
        <dbReference type="EMBL" id="KGN51702.1"/>
    </source>
</evidence>
<accession>A0A0A0KTF1</accession>
<dbReference type="Proteomes" id="UP000029981">
    <property type="component" value="Chromosome 5"/>
</dbReference>
<evidence type="ECO:0000313" key="4">
    <source>
        <dbReference type="Proteomes" id="UP000029981"/>
    </source>
</evidence>
<keyword evidence="2" id="KW-0732">Signal</keyword>
<keyword evidence="4" id="KW-1185">Reference proteome</keyword>
<gene>
    <name evidence="3" type="ORF">Csa_5G590190</name>
</gene>
<sequence length="93" mass="10593">MVLEITFCFSDLVILTSALRFSSSSSTGNLPVEDYHHPCTQFRTFDLCRSYAFCVRQFMLCSVPSLSLIFYELVGLTTLIDVLFFTSIALWES</sequence>
<feature type="chain" id="PRO_5001972451" evidence="2">
    <location>
        <begin position="19"/>
        <end position="93"/>
    </location>
</feature>
<name>A0A0A0KTF1_CUCSA</name>
<dbReference type="AlphaFoldDB" id="A0A0A0KTF1"/>
<keyword evidence="1" id="KW-1133">Transmembrane helix</keyword>
<reference evidence="3 4" key="1">
    <citation type="journal article" date="2009" name="Nat. Genet.">
        <title>The genome of the cucumber, Cucumis sativus L.</title>
        <authorList>
            <person name="Huang S."/>
            <person name="Li R."/>
            <person name="Zhang Z."/>
            <person name="Li L."/>
            <person name="Gu X."/>
            <person name="Fan W."/>
            <person name="Lucas W.J."/>
            <person name="Wang X."/>
            <person name="Xie B."/>
            <person name="Ni P."/>
            <person name="Ren Y."/>
            <person name="Zhu H."/>
            <person name="Li J."/>
            <person name="Lin K."/>
            <person name="Jin W."/>
            <person name="Fei Z."/>
            <person name="Li G."/>
            <person name="Staub J."/>
            <person name="Kilian A."/>
            <person name="van der Vossen E.A."/>
            <person name="Wu Y."/>
            <person name="Guo J."/>
            <person name="He J."/>
            <person name="Jia Z."/>
            <person name="Ren Y."/>
            <person name="Tian G."/>
            <person name="Lu Y."/>
            <person name="Ruan J."/>
            <person name="Qian W."/>
            <person name="Wang M."/>
            <person name="Huang Q."/>
            <person name="Li B."/>
            <person name="Xuan Z."/>
            <person name="Cao J."/>
            <person name="Asan"/>
            <person name="Wu Z."/>
            <person name="Zhang J."/>
            <person name="Cai Q."/>
            <person name="Bai Y."/>
            <person name="Zhao B."/>
            <person name="Han Y."/>
            <person name="Li Y."/>
            <person name="Li X."/>
            <person name="Wang S."/>
            <person name="Shi Q."/>
            <person name="Liu S."/>
            <person name="Cho W.K."/>
            <person name="Kim J.Y."/>
            <person name="Xu Y."/>
            <person name="Heller-Uszynska K."/>
            <person name="Miao H."/>
            <person name="Cheng Z."/>
            <person name="Zhang S."/>
            <person name="Wu J."/>
            <person name="Yang Y."/>
            <person name="Kang H."/>
            <person name="Li M."/>
            <person name="Liang H."/>
            <person name="Ren X."/>
            <person name="Shi Z."/>
            <person name="Wen M."/>
            <person name="Jian M."/>
            <person name="Yang H."/>
            <person name="Zhang G."/>
            <person name="Yang Z."/>
            <person name="Chen R."/>
            <person name="Liu S."/>
            <person name="Li J."/>
            <person name="Ma L."/>
            <person name="Liu H."/>
            <person name="Zhou Y."/>
            <person name="Zhao J."/>
            <person name="Fang X."/>
            <person name="Li G."/>
            <person name="Fang L."/>
            <person name="Li Y."/>
            <person name="Liu D."/>
            <person name="Zheng H."/>
            <person name="Zhang Y."/>
            <person name="Qin N."/>
            <person name="Li Z."/>
            <person name="Yang G."/>
            <person name="Yang S."/>
            <person name="Bolund L."/>
            <person name="Kristiansen K."/>
            <person name="Zheng H."/>
            <person name="Li S."/>
            <person name="Zhang X."/>
            <person name="Yang H."/>
            <person name="Wang J."/>
            <person name="Sun R."/>
            <person name="Zhang B."/>
            <person name="Jiang S."/>
            <person name="Wang J."/>
            <person name="Du Y."/>
            <person name="Li S."/>
        </authorList>
    </citation>
    <scope>NUCLEOTIDE SEQUENCE [LARGE SCALE GENOMIC DNA]</scope>
    <source>
        <strain evidence="4">cv. 9930</strain>
    </source>
</reference>
<reference evidence="3 4" key="2">
    <citation type="journal article" date="2009" name="PLoS ONE">
        <title>An integrated genetic and cytogenetic map of the cucumber genome.</title>
        <authorList>
            <person name="Ren Y."/>
            <person name="Zhang Z."/>
            <person name="Liu J."/>
            <person name="Staub J.E."/>
            <person name="Han Y."/>
            <person name="Cheng Z."/>
            <person name="Li X."/>
            <person name="Lu J."/>
            <person name="Miao H."/>
            <person name="Kang H."/>
            <person name="Xie B."/>
            <person name="Gu X."/>
            <person name="Wang X."/>
            <person name="Du Y."/>
            <person name="Jin W."/>
            <person name="Huang S."/>
        </authorList>
    </citation>
    <scope>NUCLEOTIDE SEQUENCE [LARGE SCALE GENOMIC DNA]</scope>
    <source>
        <strain evidence="4">cv. 9930</strain>
    </source>
</reference>
<evidence type="ECO:0000256" key="2">
    <source>
        <dbReference type="SAM" id="SignalP"/>
    </source>
</evidence>
<keyword evidence="1" id="KW-0472">Membrane</keyword>